<evidence type="ECO:0000313" key="2">
    <source>
        <dbReference type="EMBL" id="GLT19273.1"/>
    </source>
</evidence>
<dbReference type="Pfam" id="PF11949">
    <property type="entry name" value="DUF3466"/>
    <property type="match status" value="1"/>
</dbReference>
<proteinExistence type="predicted"/>
<feature type="signal peptide" evidence="1">
    <location>
        <begin position="1"/>
        <end position="23"/>
    </location>
</feature>
<keyword evidence="1" id="KW-0732">Signal</keyword>
<gene>
    <name evidence="2" type="ORF">GCM10007938_30550</name>
</gene>
<organism evidence="2 3">
    <name type="scientific">Vibrio zhanjiangensis</name>
    <dbReference type="NCBI Taxonomy" id="1046128"/>
    <lineage>
        <taxon>Bacteria</taxon>
        <taxon>Pseudomonadati</taxon>
        <taxon>Pseudomonadota</taxon>
        <taxon>Gammaproteobacteria</taxon>
        <taxon>Vibrionales</taxon>
        <taxon>Vibrionaceae</taxon>
        <taxon>Vibrio</taxon>
    </lineage>
</organism>
<dbReference type="EMBL" id="BSPW01000070">
    <property type="protein sequence ID" value="GLT19273.1"/>
    <property type="molecule type" value="Genomic_DNA"/>
</dbReference>
<dbReference type="InterPro" id="IPR022562">
    <property type="entry name" value="DUF3466"/>
</dbReference>
<dbReference type="Proteomes" id="UP001157138">
    <property type="component" value="Unassembled WGS sequence"/>
</dbReference>
<accession>A0ABQ6F197</accession>
<evidence type="ECO:0008006" key="4">
    <source>
        <dbReference type="Google" id="ProtNLM"/>
    </source>
</evidence>
<evidence type="ECO:0000256" key="1">
    <source>
        <dbReference type="SAM" id="SignalP"/>
    </source>
</evidence>
<dbReference type="NCBIfam" id="TIGR03501">
    <property type="entry name" value="GlyGly_CTERM"/>
    <property type="match status" value="1"/>
</dbReference>
<protein>
    <recommendedName>
        <fullName evidence="4">GlyGly-CTERM sorting domain-containing protein</fullName>
    </recommendedName>
</protein>
<dbReference type="RefSeq" id="WP_284193130.1">
    <property type="nucleotide sequence ID" value="NZ_BSPW01000070.1"/>
</dbReference>
<keyword evidence="3" id="KW-1185">Reference proteome</keyword>
<comment type="caution">
    <text evidence="2">The sequence shown here is derived from an EMBL/GenBank/DDBJ whole genome shotgun (WGS) entry which is preliminary data.</text>
</comment>
<feature type="chain" id="PRO_5047401306" description="GlyGly-CTERM sorting domain-containing protein" evidence="1">
    <location>
        <begin position="24"/>
        <end position="540"/>
    </location>
</feature>
<reference evidence="3" key="1">
    <citation type="journal article" date="2019" name="Int. J. Syst. Evol. Microbiol.">
        <title>The Global Catalogue of Microorganisms (GCM) 10K type strain sequencing project: providing services to taxonomists for standard genome sequencing and annotation.</title>
        <authorList>
            <consortium name="The Broad Institute Genomics Platform"/>
            <consortium name="The Broad Institute Genome Sequencing Center for Infectious Disease"/>
            <person name="Wu L."/>
            <person name="Ma J."/>
        </authorList>
    </citation>
    <scope>NUCLEOTIDE SEQUENCE [LARGE SCALE GENOMIC DNA]</scope>
    <source>
        <strain evidence="3">NBRC 108723</strain>
    </source>
</reference>
<sequence length="540" mass="57745">MSKTIFKLSSVTLALMGSFAANAAIYQVYDYQPVVNANAKTYGVAIQPAALGANCWSTGCGQTDYDIAFEEKLYNEGFEYRDEAPFRYNLGYDLIDNDGTSIYDGFKSYCNSFLGYNDAGCSRWADEQYNQGYAQELNGNVDDSSTYIENSSVQVHPTENNVIVNNFTTSNADAIGTYYGGSLLERTIAFSGATLLANPNTYKQSKAWAKTSTGTNDIIVGSVSKQSAENTNDYISSAAIWSTGGGAPAVILWDGAAEENRRTPQGSARDVAIVGSKTYAVGYNSDSEERPVASVFDVNRATLAATSSIISRYSSTSYLNSLLTSINNNGYAIGEAKYATAINGAYANSLFYITNPADPNGSFNEFSGTIFFSGANGKAGAINNNDEVVGAIDYQTHDEVGGDGKQRGQRGFIAPLSSQTKAPLNGRAWYLDDLANDGNANSANNQYRIIDATDINDAGVISGTAYYCAGGYDTTYLDSKCNGGTQGSEKIVAVKLVPIQGATSSNIQERGVTPVAVERKGGSINWFVLLLMGLLGFRRK</sequence>
<evidence type="ECO:0000313" key="3">
    <source>
        <dbReference type="Proteomes" id="UP001157138"/>
    </source>
</evidence>
<name>A0ABQ6F197_9VIBR</name>
<dbReference type="InterPro" id="IPR020008">
    <property type="entry name" value="GlyGly_CTERM"/>
</dbReference>